<evidence type="ECO:0008006" key="4">
    <source>
        <dbReference type="Google" id="ProtNLM"/>
    </source>
</evidence>
<keyword evidence="1" id="KW-0812">Transmembrane</keyword>
<feature type="transmembrane region" description="Helical" evidence="1">
    <location>
        <begin position="30"/>
        <end position="51"/>
    </location>
</feature>
<evidence type="ECO:0000313" key="2">
    <source>
        <dbReference type="EMBL" id="AQT27771.1"/>
    </source>
</evidence>
<proteinExistence type="predicted"/>
<keyword evidence="1" id="KW-0472">Membrane</keyword>
<name>A0A1S6L1B4_9CAUD</name>
<dbReference type="RefSeq" id="YP_009789748.1">
    <property type="nucleotide sequence ID" value="NC_047816.1"/>
</dbReference>
<evidence type="ECO:0000256" key="1">
    <source>
        <dbReference type="SAM" id="Phobius"/>
    </source>
</evidence>
<reference evidence="2 3" key="1">
    <citation type="submission" date="2017-01" db="EMBL/GenBank/DDBJ databases">
        <title>Isolation and complete genomic analysis of a novel lytic bacteriophage infecting the Ralstonia solanacearum.</title>
        <authorList>
            <person name="Su J."/>
            <person name="Sun H."/>
            <person name="Liu J."/>
            <person name="Guo Z."/>
            <person name="Fan G."/>
            <person name="Gu G."/>
            <person name="Wang G."/>
        </authorList>
    </citation>
    <scope>NUCLEOTIDE SEQUENCE [LARGE SCALE GENOMIC DNA]</scope>
</reference>
<accession>A0A1S6L1B4</accession>
<keyword evidence="1" id="KW-1133">Transmembrane helix</keyword>
<sequence>MEPGDAVELAKTGGNSVAGFTIGHMTGNDLVVIGTLIYLACQLIVLAPKVWDTIRRWLSKDKNDG</sequence>
<dbReference type="Proteomes" id="UP000224348">
    <property type="component" value="Segment"/>
</dbReference>
<dbReference type="GeneID" id="54979895"/>
<dbReference type="EMBL" id="KY464836">
    <property type="protein sequence ID" value="AQT27771.1"/>
    <property type="molecule type" value="Genomic_DNA"/>
</dbReference>
<dbReference type="KEGG" id="vg:54979895"/>
<protein>
    <recommendedName>
        <fullName evidence="4">Holin</fullName>
    </recommendedName>
</protein>
<keyword evidence="3" id="KW-1185">Reference proteome</keyword>
<organism evidence="2 3">
    <name type="scientific">Ralstonia phage RS-PI-1</name>
    <dbReference type="NCBI Taxonomy" id="1958965"/>
    <lineage>
        <taxon>Viruses</taxon>
        <taxon>Duplodnaviria</taxon>
        <taxon>Heunggongvirae</taxon>
        <taxon>Uroviricota</taxon>
        <taxon>Caudoviricetes</taxon>
        <taxon>Autographivirales</taxon>
        <taxon>Autonotataviridae</taxon>
        <taxon>Ampunavirus</taxon>
        <taxon>Ampunavirus RSPI1</taxon>
    </lineage>
</organism>
<evidence type="ECO:0000313" key="3">
    <source>
        <dbReference type="Proteomes" id="UP000224348"/>
    </source>
</evidence>